<dbReference type="EMBL" id="BAAADD010000003">
    <property type="protein sequence ID" value="GAA0565333.1"/>
    <property type="molecule type" value="Genomic_DNA"/>
</dbReference>
<keyword evidence="2" id="KW-1185">Reference proteome</keyword>
<dbReference type="Proteomes" id="UP001499951">
    <property type="component" value="Unassembled WGS sequence"/>
</dbReference>
<evidence type="ECO:0000313" key="1">
    <source>
        <dbReference type="EMBL" id="GAA0565333.1"/>
    </source>
</evidence>
<evidence type="ECO:0000313" key="2">
    <source>
        <dbReference type="Proteomes" id="UP001499951"/>
    </source>
</evidence>
<reference evidence="1 2" key="1">
    <citation type="journal article" date="2019" name="Int. J. Syst. Evol. Microbiol.">
        <title>The Global Catalogue of Microorganisms (GCM) 10K type strain sequencing project: providing services to taxonomists for standard genome sequencing and annotation.</title>
        <authorList>
            <consortium name="The Broad Institute Genomics Platform"/>
            <consortium name="The Broad Institute Genome Sequencing Center for Infectious Disease"/>
            <person name="Wu L."/>
            <person name="Ma J."/>
        </authorList>
    </citation>
    <scope>NUCLEOTIDE SEQUENCE [LARGE SCALE GENOMIC DNA]</scope>
    <source>
        <strain evidence="1 2">JCM 15089</strain>
    </source>
</reference>
<organism evidence="1 2">
    <name type="scientific">Rhizomicrobium electricum</name>
    <dbReference type="NCBI Taxonomy" id="480070"/>
    <lineage>
        <taxon>Bacteria</taxon>
        <taxon>Pseudomonadati</taxon>
        <taxon>Pseudomonadota</taxon>
        <taxon>Alphaproteobacteria</taxon>
        <taxon>Micropepsales</taxon>
        <taxon>Micropepsaceae</taxon>
        <taxon>Rhizomicrobium</taxon>
    </lineage>
</organism>
<sequence length="228" mass="25007">MVAVRLEDDALAFASTQLDAAGGGIAGELHKEALWEPVVFVPDFVDPLALPELEASHVASPEGSAAELASYLLFLKKRNANLKSVIFDDPWASPGDLDYAGPPPDELLTPQGRVSYLYDLAEVSPDLIWDYRSIAVSFLKLVYVSELSPAEIRALAEDEPDDLFHRLAHSVRYVAINAYDDESWLILRHEQAPQSGERCHCGNDDCDCDGECDGDCDGPDCHHHANDD</sequence>
<comment type="caution">
    <text evidence="1">The sequence shown here is derived from an EMBL/GenBank/DDBJ whole genome shotgun (WGS) entry which is preliminary data.</text>
</comment>
<name>A0ABN1EF89_9PROT</name>
<dbReference type="RefSeq" id="WP_166933548.1">
    <property type="nucleotide sequence ID" value="NZ_BAAADD010000003.1"/>
</dbReference>
<protein>
    <submittedName>
        <fullName evidence="1">Uncharacterized protein</fullName>
    </submittedName>
</protein>
<gene>
    <name evidence="1" type="ORF">GCM10008942_12100</name>
</gene>
<accession>A0ABN1EF89</accession>
<proteinExistence type="predicted"/>